<dbReference type="Pfam" id="PF00685">
    <property type="entry name" value="Sulfotransfer_1"/>
    <property type="match status" value="1"/>
</dbReference>
<comment type="caution">
    <text evidence="5">The sequence shown here is derived from an EMBL/GenBank/DDBJ whole genome shotgun (WGS) entry which is preliminary data.</text>
</comment>
<feature type="domain" description="Sulfotransferase" evidence="4">
    <location>
        <begin position="63"/>
        <end position="321"/>
    </location>
</feature>
<dbReference type="AlphaFoldDB" id="A0AAV1QQR4"/>
<comment type="similarity">
    <text evidence="1 3">Belongs to the sulfotransferase 1 family.</text>
</comment>
<protein>
    <recommendedName>
        <fullName evidence="3">Sulfotransferase</fullName>
        <ecNumber evidence="3">2.8.2.-</ecNumber>
    </recommendedName>
</protein>
<sequence length="323" mass="36874">MTNASKIDGSPKTDSKFEDIISNLPQDNSWKSTGPLYKYQGFWYIPWVLRKVISAQESFTPQPTDVFLCSSPKSGTTWLKALAFSIVSRNQVNDSTNPLLENLPHEIVPFLEIESTQNSSNRNLEIPLVATHIPYTSLPKSIIDSGCKIIYICRDPKDVLISHWNFGLKVSGIGLESFSLEEALEQYCKGIYPYGPYWDHVLGFWKASLEFPEKVLFVKYEDLKTDGPFHVKRMANFLGHPFSVEEEQQGVAENIVKKCSFETLSRLEVNKNGKFYLPELPNIENKYFFRKGKAGDWKNYLTNEKAEKLDQIMEEKFSGSGLV</sequence>
<dbReference type="PANTHER" id="PTHR11783">
    <property type="entry name" value="SULFOTRANSFERASE SULT"/>
    <property type="match status" value="1"/>
</dbReference>
<dbReference type="InterPro" id="IPR000863">
    <property type="entry name" value="Sulfotransferase_dom"/>
</dbReference>
<accession>A0AAV1QQR4</accession>
<evidence type="ECO:0000256" key="2">
    <source>
        <dbReference type="ARBA" id="ARBA00022679"/>
    </source>
</evidence>
<dbReference type="Proteomes" id="UP001314170">
    <property type="component" value="Unassembled WGS sequence"/>
</dbReference>
<keyword evidence="6" id="KW-1185">Reference proteome</keyword>
<proteinExistence type="inferred from homology"/>
<evidence type="ECO:0000259" key="4">
    <source>
        <dbReference type="Pfam" id="PF00685"/>
    </source>
</evidence>
<dbReference type="GO" id="GO:0008146">
    <property type="term" value="F:sulfotransferase activity"/>
    <property type="evidence" value="ECO:0007669"/>
    <property type="project" value="InterPro"/>
</dbReference>
<evidence type="ECO:0000256" key="3">
    <source>
        <dbReference type="RuleBase" id="RU361155"/>
    </source>
</evidence>
<reference evidence="5 6" key="1">
    <citation type="submission" date="2024-01" db="EMBL/GenBank/DDBJ databases">
        <authorList>
            <person name="Waweru B."/>
        </authorList>
    </citation>
    <scope>NUCLEOTIDE SEQUENCE [LARGE SCALE GENOMIC DNA]</scope>
</reference>
<dbReference type="InterPro" id="IPR027417">
    <property type="entry name" value="P-loop_NTPase"/>
</dbReference>
<evidence type="ECO:0000256" key="1">
    <source>
        <dbReference type="ARBA" id="ARBA00005771"/>
    </source>
</evidence>
<name>A0AAV1QQR4_9ROSI</name>
<dbReference type="SUPFAM" id="SSF52540">
    <property type="entry name" value="P-loop containing nucleoside triphosphate hydrolases"/>
    <property type="match status" value="1"/>
</dbReference>
<dbReference type="Gene3D" id="3.40.50.300">
    <property type="entry name" value="P-loop containing nucleotide triphosphate hydrolases"/>
    <property type="match status" value="1"/>
</dbReference>
<dbReference type="EC" id="2.8.2.-" evidence="3"/>
<evidence type="ECO:0000313" key="5">
    <source>
        <dbReference type="EMBL" id="CAK7324087.1"/>
    </source>
</evidence>
<evidence type="ECO:0000313" key="6">
    <source>
        <dbReference type="Proteomes" id="UP001314170"/>
    </source>
</evidence>
<keyword evidence="2 3" id="KW-0808">Transferase</keyword>
<dbReference type="EMBL" id="CAWUPB010000246">
    <property type="protein sequence ID" value="CAK7324087.1"/>
    <property type="molecule type" value="Genomic_DNA"/>
</dbReference>
<organism evidence="5 6">
    <name type="scientific">Dovyalis caffra</name>
    <dbReference type="NCBI Taxonomy" id="77055"/>
    <lineage>
        <taxon>Eukaryota</taxon>
        <taxon>Viridiplantae</taxon>
        <taxon>Streptophyta</taxon>
        <taxon>Embryophyta</taxon>
        <taxon>Tracheophyta</taxon>
        <taxon>Spermatophyta</taxon>
        <taxon>Magnoliopsida</taxon>
        <taxon>eudicotyledons</taxon>
        <taxon>Gunneridae</taxon>
        <taxon>Pentapetalae</taxon>
        <taxon>rosids</taxon>
        <taxon>fabids</taxon>
        <taxon>Malpighiales</taxon>
        <taxon>Salicaceae</taxon>
        <taxon>Flacourtieae</taxon>
        <taxon>Dovyalis</taxon>
    </lineage>
</organism>
<gene>
    <name evidence="5" type="ORF">DCAF_LOCUS1724</name>
</gene>